<keyword evidence="1" id="KW-1133">Transmembrane helix</keyword>
<gene>
    <name evidence="2" type="ORF">HPLM_LOCUS11672</name>
</gene>
<evidence type="ECO:0000256" key="1">
    <source>
        <dbReference type="SAM" id="Phobius"/>
    </source>
</evidence>
<reference evidence="4" key="1">
    <citation type="submission" date="2017-02" db="UniProtKB">
        <authorList>
            <consortium name="WormBaseParasite"/>
        </authorList>
    </citation>
    <scope>IDENTIFICATION</scope>
</reference>
<name>A0A0N4WKQ9_HAEPC</name>
<sequence>MGNALYTDQGVCYDTVEYCKSMCPNGECVYADKCNGAERKYTCLPFDFRFVTWLMFGCFVIVLLVCSSLVACYVCRAIRASLRWQTAHTPHHEVVFNNPGRIHHIEMDSGRHKIVPTQRR</sequence>
<dbReference type="OMA" id="CYICRAV"/>
<dbReference type="EMBL" id="UZAF01017630">
    <property type="protein sequence ID" value="VDO43493.1"/>
    <property type="molecule type" value="Genomic_DNA"/>
</dbReference>
<keyword evidence="1" id="KW-0812">Transmembrane</keyword>
<dbReference type="Proteomes" id="UP000268014">
    <property type="component" value="Unassembled WGS sequence"/>
</dbReference>
<proteinExistence type="predicted"/>
<evidence type="ECO:0000313" key="4">
    <source>
        <dbReference type="WBParaSite" id="HPLM_0001168001-mRNA-1"/>
    </source>
</evidence>
<dbReference type="AlphaFoldDB" id="A0A0N4WKQ9"/>
<evidence type="ECO:0000313" key="3">
    <source>
        <dbReference type="Proteomes" id="UP000268014"/>
    </source>
</evidence>
<reference evidence="2 3" key="2">
    <citation type="submission" date="2018-11" db="EMBL/GenBank/DDBJ databases">
        <authorList>
            <consortium name="Pathogen Informatics"/>
        </authorList>
    </citation>
    <scope>NUCLEOTIDE SEQUENCE [LARGE SCALE GENOMIC DNA]</scope>
    <source>
        <strain evidence="2 3">MHpl1</strain>
    </source>
</reference>
<keyword evidence="3" id="KW-1185">Reference proteome</keyword>
<keyword evidence="1" id="KW-0472">Membrane</keyword>
<accession>A0A0N4WKQ9</accession>
<feature type="transmembrane region" description="Helical" evidence="1">
    <location>
        <begin position="50"/>
        <end position="75"/>
    </location>
</feature>
<protein>
    <submittedName>
        <fullName evidence="4">EGF-like domain-containing protein</fullName>
    </submittedName>
</protein>
<organism evidence="4">
    <name type="scientific">Haemonchus placei</name>
    <name type="common">Barber's pole worm</name>
    <dbReference type="NCBI Taxonomy" id="6290"/>
    <lineage>
        <taxon>Eukaryota</taxon>
        <taxon>Metazoa</taxon>
        <taxon>Ecdysozoa</taxon>
        <taxon>Nematoda</taxon>
        <taxon>Chromadorea</taxon>
        <taxon>Rhabditida</taxon>
        <taxon>Rhabditina</taxon>
        <taxon>Rhabditomorpha</taxon>
        <taxon>Strongyloidea</taxon>
        <taxon>Trichostrongylidae</taxon>
        <taxon>Haemonchus</taxon>
    </lineage>
</organism>
<evidence type="ECO:0000313" key="2">
    <source>
        <dbReference type="EMBL" id="VDO43493.1"/>
    </source>
</evidence>
<dbReference type="OrthoDB" id="5771274at2759"/>
<dbReference type="WBParaSite" id="HPLM_0001168001-mRNA-1">
    <property type="protein sequence ID" value="HPLM_0001168001-mRNA-1"/>
    <property type="gene ID" value="HPLM_0001168001"/>
</dbReference>